<accession>A0A067N9A2</accession>
<dbReference type="AlphaFoldDB" id="A0A067N9A2"/>
<sequence length="186" mass="20885">MDALKPTKPTLTRASSSFVSKSAQFLRGTSYRELKTETPGTSIEPPKEKVKRHEFRRSISRILGSPKQKKVEPQLEDDEVDGNPAREYLARHPYAFGSEVSLSSGSQGSRDSNEWAGGRMSTEHHPRGRFDQPESPRIYYTNEWTGPRPQAQRRTSSPSSPSSPSCPSSPHDYMTWNKASARLGNY</sequence>
<feature type="compositionally biased region" description="Low complexity" evidence="1">
    <location>
        <begin position="156"/>
        <end position="170"/>
    </location>
</feature>
<dbReference type="EMBL" id="KL198018">
    <property type="protein sequence ID" value="KDQ20316.1"/>
    <property type="molecule type" value="Genomic_DNA"/>
</dbReference>
<proteinExistence type="predicted"/>
<gene>
    <name evidence="2" type="ORF">BOTBODRAFT_27736</name>
</gene>
<dbReference type="HOGENOM" id="CLU_1454161_0_0_1"/>
<feature type="compositionally biased region" description="Basic residues" evidence="1">
    <location>
        <begin position="49"/>
        <end position="59"/>
    </location>
</feature>
<evidence type="ECO:0000256" key="1">
    <source>
        <dbReference type="SAM" id="MobiDB-lite"/>
    </source>
</evidence>
<evidence type="ECO:0000313" key="2">
    <source>
        <dbReference type="EMBL" id="KDQ20316.1"/>
    </source>
</evidence>
<reference evidence="3" key="1">
    <citation type="journal article" date="2014" name="Proc. Natl. Acad. Sci. U.S.A.">
        <title>Extensive sampling of basidiomycete genomes demonstrates inadequacy of the white-rot/brown-rot paradigm for wood decay fungi.</title>
        <authorList>
            <person name="Riley R."/>
            <person name="Salamov A.A."/>
            <person name="Brown D.W."/>
            <person name="Nagy L.G."/>
            <person name="Floudas D."/>
            <person name="Held B.W."/>
            <person name="Levasseur A."/>
            <person name="Lombard V."/>
            <person name="Morin E."/>
            <person name="Otillar R."/>
            <person name="Lindquist E.A."/>
            <person name="Sun H."/>
            <person name="LaButti K.M."/>
            <person name="Schmutz J."/>
            <person name="Jabbour D."/>
            <person name="Luo H."/>
            <person name="Baker S.E."/>
            <person name="Pisabarro A.G."/>
            <person name="Walton J.D."/>
            <person name="Blanchette R.A."/>
            <person name="Henrissat B."/>
            <person name="Martin F."/>
            <person name="Cullen D."/>
            <person name="Hibbett D.S."/>
            <person name="Grigoriev I.V."/>
        </authorList>
    </citation>
    <scope>NUCLEOTIDE SEQUENCE [LARGE SCALE GENOMIC DNA]</scope>
    <source>
        <strain evidence="3">FD-172 SS1</strain>
    </source>
</reference>
<feature type="compositionally biased region" description="Basic and acidic residues" evidence="1">
    <location>
        <begin position="121"/>
        <end position="134"/>
    </location>
</feature>
<name>A0A067N9A2_BOTB1</name>
<feature type="region of interest" description="Disordered" evidence="1">
    <location>
        <begin position="30"/>
        <end position="186"/>
    </location>
</feature>
<feature type="compositionally biased region" description="Low complexity" evidence="1">
    <location>
        <begin position="97"/>
        <end position="110"/>
    </location>
</feature>
<organism evidence="2 3">
    <name type="scientific">Botryobasidium botryosum (strain FD-172 SS1)</name>
    <dbReference type="NCBI Taxonomy" id="930990"/>
    <lineage>
        <taxon>Eukaryota</taxon>
        <taxon>Fungi</taxon>
        <taxon>Dikarya</taxon>
        <taxon>Basidiomycota</taxon>
        <taxon>Agaricomycotina</taxon>
        <taxon>Agaricomycetes</taxon>
        <taxon>Cantharellales</taxon>
        <taxon>Botryobasidiaceae</taxon>
        <taxon>Botryobasidium</taxon>
    </lineage>
</organism>
<evidence type="ECO:0000313" key="3">
    <source>
        <dbReference type="Proteomes" id="UP000027195"/>
    </source>
</evidence>
<keyword evidence="3" id="KW-1185">Reference proteome</keyword>
<protein>
    <submittedName>
        <fullName evidence="2">Uncharacterized protein</fullName>
    </submittedName>
</protein>
<dbReference type="Proteomes" id="UP000027195">
    <property type="component" value="Unassembled WGS sequence"/>
</dbReference>
<dbReference type="InParanoid" id="A0A067N9A2"/>